<dbReference type="Pfam" id="PF09785">
    <property type="entry name" value="Prp31_C"/>
    <property type="match status" value="1"/>
</dbReference>
<feature type="signal peptide" evidence="4">
    <location>
        <begin position="1"/>
        <end position="23"/>
    </location>
</feature>
<name>A0A6A4M1H4_9ERIC</name>
<feature type="chain" id="PRO_5025486869" description="Prp31 C-terminal domain-containing protein" evidence="4">
    <location>
        <begin position="24"/>
        <end position="114"/>
    </location>
</feature>
<reference evidence="6 7" key="1">
    <citation type="journal article" date="2019" name="Genome Biol. Evol.">
        <title>The Rhododendron genome and chromosomal organization provide insight into shared whole-genome duplications across the heath family (Ericaceae).</title>
        <authorList>
            <person name="Soza V.L."/>
            <person name="Lindsley D."/>
            <person name="Waalkes A."/>
            <person name="Ramage E."/>
            <person name="Patwardhan R.P."/>
            <person name="Burton J.N."/>
            <person name="Adey A."/>
            <person name="Kumar A."/>
            <person name="Qiu R."/>
            <person name="Shendure J."/>
            <person name="Hall B."/>
        </authorList>
    </citation>
    <scope>NUCLEOTIDE SEQUENCE [LARGE SCALE GENOMIC DNA]</scope>
    <source>
        <strain evidence="6">RSF 1966-606</strain>
    </source>
</reference>
<comment type="caution">
    <text evidence="6">The sequence shown here is derived from an EMBL/GenBank/DDBJ whole genome shotgun (WGS) entry which is preliminary data.</text>
</comment>
<protein>
    <recommendedName>
        <fullName evidence="5">Prp31 C-terminal domain-containing protein</fullName>
    </recommendedName>
</protein>
<evidence type="ECO:0000313" key="7">
    <source>
        <dbReference type="Proteomes" id="UP000428333"/>
    </source>
</evidence>
<accession>A0A6A4M1H4</accession>
<comment type="subcellular location">
    <subcellularLocation>
        <location evidence="1">Nucleus</location>
    </subcellularLocation>
</comment>
<dbReference type="PANTHER" id="PTHR13904">
    <property type="entry name" value="PRE-MRNA SPLICING FACTOR PRP31"/>
    <property type="match status" value="1"/>
</dbReference>
<dbReference type="OrthoDB" id="4771285at2759"/>
<organism evidence="6 7">
    <name type="scientific">Rhododendron williamsianum</name>
    <dbReference type="NCBI Taxonomy" id="262921"/>
    <lineage>
        <taxon>Eukaryota</taxon>
        <taxon>Viridiplantae</taxon>
        <taxon>Streptophyta</taxon>
        <taxon>Embryophyta</taxon>
        <taxon>Tracheophyta</taxon>
        <taxon>Spermatophyta</taxon>
        <taxon>Magnoliopsida</taxon>
        <taxon>eudicotyledons</taxon>
        <taxon>Gunneridae</taxon>
        <taxon>Pentapetalae</taxon>
        <taxon>asterids</taxon>
        <taxon>Ericales</taxon>
        <taxon>Ericaceae</taxon>
        <taxon>Ericoideae</taxon>
        <taxon>Rhodoreae</taxon>
        <taxon>Rhododendron</taxon>
    </lineage>
</organism>
<keyword evidence="4" id="KW-0732">Signal</keyword>
<dbReference type="GO" id="GO:0005687">
    <property type="term" value="C:U4 snRNP"/>
    <property type="evidence" value="ECO:0007669"/>
    <property type="project" value="TreeGrafter"/>
</dbReference>
<evidence type="ECO:0000313" key="6">
    <source>
        <dbReference type="EMBL" id="KAE9460448.1"/>
    </source>
</evidence>
<gene>
    <name evidence="6" type="ORF">C3L33_07670</name>
</gene>
<sequence length="114" mass="12044">MLLCYWELIHASMLLLGIGDGLGEGYGMLGQAGNKRLRVSVGLSKLAAKVAKKFEGKNYGSSDATTGLTSSLASTPVQDVVFLWQGIELSNPQAHANQLGSGTEVGTFSKIKRT</sequence>
<dbReference type="PANTHER" id="PTHR13904:SF0">
    <property type="entry name" value="U4_U6 SMALL NUCLEAR RIBONUCLEOPROTEIN PRP31"/>
    <property type="match status" value="1"/>
</dbReference>
<keyword evidence="7" id="KW-1185">Reference proteome</keyword>
<dbReference type="EMBL" id="QEFC01001005">
    <property type="protein sequence ID" value="KAE9460448.1"/>
    <property type="molecule type" value="Genomic_DNA"/>
</dbReference>
<feature type="domain" description="Prp31 C-terminal" evidence="5">
    <location>
        <begin position="19"/>
        <end position="80"/>
    </location>
</feature>
<dbReference type="AlphaFoldDB" id="A0A6A4M1H4"/>
<dbReference type="InterPro" id="IPR019175">
    <property type="entry name" value="Prp31_C"/>
</dbReference>
<evidence type="ECO:0000256" key="1">
    <source>
        <dbReference type="ARBA" id="ARBA00004123"/>
    </source>
</evidence>
<dbReference type="GO" id="GO:0071011">
    <property type="term" value="C:precatalytic spliceosome"/>
    <property type="evidence" value="ECO:0007669"/>
    <property type="project" value="TreeGrafter"/>
</dbReference>
<dbReference type="Proteomes" id="UP000428333">
    <property type="component" value="Linkage Group LG04"/>
</dbReference>
<proteinExistence type="predicted"/>
<keyword evidence="3" id="KW-0687">Ribonucleoprotein</keyword>
<dbReference type="GO" id="GO:0046540">
    <property type="term" value="C:U4/U6 x U5 tri-snRNP complex"/>
    <property type="evidence" value="ECO:0007669"/>
    <property type="project" value="InterPro"/>
</dbReference>
<feature type="non-terminal residue" evidence="6">
    <location>
        <position position="1"/>
    </location>
</feature>
<dbReference type="InterPro" id="IPR027105">
    <property type="entry name" value="Prp31"/>
</dbReference>
<evidence type="ECO:0000256" key="3">
    <source>
        <dbReference type="ARBA" id="ARBA00023274"/>
    </source>
</evidence>
<evidence type="ECO:0000256" key="2">
    <source>
        <dbReference type="ARBA" id="ARBA00023242"/>
    </source>
</evidence>
<keyword evidence="2" id="KW-0539">Nucleus</keyword>
<evidence type="ECO:0000259" key="5">
    <source>
        <dbReference type="Pfam" id="PF09785"/>
    </source>
</evidence>
<dbReference type="GO" id="GO:0000244">
    <property type="term" value="P:spliceosomal tri-snRNP complex assembly"/>
    <property type="evidence" value="ECO:0007669"/>
    <property type="project" value="InterPro"/>
</dbReference>
<evidence type="ECO:0000256" key="4">
    <source>
        <dbReference type="SAM" id="SignalP"/>
    </source>
</evidence>